<dbReference type="SUPFAM" id="SSF48452">
    <property type="entry name" value="TPR-like"/>
    <property type="match status" value="1"/>
</dbReference>
<dbReference type="InterPro" id="IPR051616">
    <property type="entry name" value="Cul2-RING_E3_ligase_SR"/>
</dbReference>
<name>A0ABC9C6G8_9POAL</name>
<dbReference type="InterPro" id="IPR011990">
    <property type="entry name" value="TPR-like_helical_dom_sf"/>
</dbReference>
<dbReference type="Pfam" id="PF12796">
    <property type="entry name" value="Ank_2"/>
    <property type="match status" value="2"/>
</dbReference>
<dbReference type="PANTHER" id="PTHR46224">
    <property type="entry name" value="ANKYRIN REPEAT FAMILY PROTEIN"/>
    <property type="match status" value="1"/>
</dbReference>
<dbReference type="InterPro" id="IPR002110">
    <property type="entry name" value="Ankyrin_rpt"/>
</dbReference>
<evidence type="ECO:0000313" key="2">
    <source>
        <dbReference type="EMBL" id="CAL5012376.1"/>
    </source>
</evidence>
<feature type="repeat" description="ANK" evidence="1">
    <location>
        <begin position="162"/>
        <end position="194"/>
    </location>
</feature>
<dbReference type="Gene3D" id="1.25.40.20">
    <property type="entry name" value="Ankyrin repeat-containing domain"/>
    <property type="match status" value="2"/>
</dbReference>
<dbReference type="AlphaFoldDB" id="A0ABC9C6G8"/>
<evidence type="ECO:0000256" key="1">
    <source>
        <dbReference type="PROSITE-ProRule" id="PRU00023"/>
    </source>
</evidence>
<feature type="repeat" description="ANK" evidence="1">
    <location>
        <begin position="130"/>
        <end position="162"/>
    </location>
</feature>
<evidence type="ECO:0000313" key="3">
    <source>
        <dbReference type="Proteomes" id="UP001497457"/>
    </source>
</evidence>
<dbReference type="InterPro" id="IPR036770">
    <property type="entry name" value="Ankyrin_rpt-contain_sf"/>
</dbReference>
<dbReference type="PRINTS" id="PR01415">
    <property type="entry name" value="ANKYRIN"/>
</dbReference>
<dbReference type="EMBL" id="OZ075138">
    <property type="protein sequence ID" value="CAL5012376.1"/>
    <property type="molecule type" value="Genomic_DNA"/>
</dbReference>
<organism evidence="2 3">
    <name type="scientific">Urochloa decumbens</name>
    <dbReference type="NCBI Taxonomy" id="240449"/>
    <lineage>
        <taxon>Eukaryota</taxon>
        <taxon>Viridiplantae</taxon>
        <taxon>Streptophyta</taxon>
        <taxon>Embryophyta</taxon>
        <taxon>Tracheophyta</taxon>
        <taxon>Spermatophyta</taxon>
        <taxon>Magnoliopsida</taxon>
        <taxon>Liliopsida</taxon>
        <taxon>Poales</taxon>
        <taxon>Poaceae</taxon>
        <taxon>PACMAD clade</taxon>
        <taxon>Panicoideae</taxon>
        <taxon>Panicodae</taxon>
        <taxon>Paniceae</taxon>
        <taxon>Melinidinae</taxon>
        <taxon>Urochloa</taxon>
    </lineage>
</organism>
<feature type="repeat" description="ANK" evidence="1">
    <location>
        <begin position="227"/>
        <end position="260"/>
    </location>
</feature>
<gene>
    <name evidence="2" type="ORF">URODEC1_LOCUS70848</name>
</gene>
<dbReference type="SUPFAM" id="SSF48403">
    <property type="entry name" value="Ankyrin repeat"/>
    <property type="match status" value="1"/>
</dbReference>
<dbReference type="SMART" id="SM00248">
    <property type="entry name" value="ANK"/>
    <property type="match status" value="6"/>
</dbReference>
<dbReference type="Proteomes" id="UP001497457">
    <property type="component" value="Chromosome 28b"/>
</dbReference>
<dbReference type="PROSITE" id="PS50088">
    <property type="entry name" value="ANK_REPEAT"/>
    <property type="match status" value="4"/>
</dbReference>
<dbReference type="PROSITE" id="PS50297">
    <property type="entry name" value="ANK_REP_REGION"/>
    <property type="match status" value="3"/>
</dbReference>
<proteinExistence type="predicted"/>
<reference evidence="2" key="1">
    <citation type="submission" date="2024-10" db="EMBL/GenBank/DDBJ databases">
        <authorList>
            <person name="Ryan C."/>
        </authorList>
    </citation>
    <scope>NUCLEOTIDE SEQUENCE [LARGE SCALE GENOMIC DNA]</scope>
</reference>
<dbReference type="PANTHER" id="PTHR46224:SF10">
    <property type="entry name" value="OS01G0189100 PROTEIN"/>
    <property type="match status" value="1"/>
</dbReference>
<sequence length="435" mass="47078">MRRPTVAPSGSGSSSGSAADVDASVEALFSTAVNGELSQLKGIMETLGKRNGSQASVLSLKMHGYGVLHVAASAGHLEVCKYLVEGLGADGNITADNGMTPFIAAAQFNDLDTVKYFLEHGADLMKADEKGGTALHEAARHGCTKVTEFLLSKGIPVDIDYGRGTPLHEAATNGQDKTLKILLDHHANPNIIFDGIGSPLMGALLCHSLKCMELLIKAGTDVNSKGSYESPLVVAIKKGGYTNEIRLLLKTGADPNIPDDFDRLPVELAVIKDCMEEVELLFPLTSPIPGVPDWSIGGVIWLVKLKSTRPLEARHIAKRKAMLKSVASNAFNKKDYDTASSFYGLGIDLEEDATLYSNRSLCRLRMGDGEGALSDAYKCRMMRPRWAKAYYRQENNQACIALLDAQKLDPGNEEIERELRKAVALRDATRDDDQQ</sequence>
<protein>
    <submittedName>
        <fullName evidence="2">Uncharacterized protein</fullName>
    </submittedName>
</protein>
<dbReference type="Gene3D" id="1.25.40.10">
    <property type="entry name" value="Tetratricopeptide repeat domain"/>
    <property type="match status" value="1"/>
</dbReference>
<feature type="repeat" description="ANK" evidence="1">
    <location>
        <begin position="97"/>
        <end position="129"/>
    </location>
</feature>
<dbReference type="Pfam" id="PF00023">
    <property type="entry name" value="Ank"/>
    <property type="match status" value="1"/>
</dbReference>
<accession>A0ABC9C6G8</accession>
<keyword evidence="3" id="KW-1185">Reference proteome</keyword>
<keyword evidence="1" id="KW-0040">ANK repeat</keyword>